<dbReference type="InterPro" id="IPR020841">
    <property type="entry name" value="PKS_Beta-ketoAc_synthase_dom"/>
</dbReference>
<dbReference type="OrthoDB" id="9808669at2"/>
<evidence type="ECO:0000256" key="8">
    <source>
        <dbReference type="ARBA" id="ARBA00023098"/>
    </source>
</evidence>
<evidence type="ECO:0000256" key="10">
    <source>
        <dbReference type="ARBA" id="ARBA00023315"/>
    </source>
</evidence>
<dbReference type="EMBL" id="CDRZ01000039">
    <property type="protein sequence ID" value="CEO87896.1"/>
    <property type="molecule type" value="Genomic_DNA"/>
</dbReference>
<evidence type="ECO:0000256" key="12">
    <source>
        <dbReference type="ARBA" id="ARBA00047318"/>
    </source>
</evidence>
<dbReference type="NCBIfam" id="NF004970">
    <property type="entry name" value="PRK06333.1"/>
    <property type="match status" value="1"/>
</dbReference>
<dbReference type="PANTHER" id="PTHR11712:SF336">
    <property type="entry name" value="3-OXOACYL-[ACYL-CARRIER-PROTEIN] SYNTHASE, MITOCHONDRIAL"/>
    <property type="match status" value="1"/>
</dbReference>
<keyword evidence="7" id="KW-0276">Fatty acid metabolism</keyword>
<dbReference type="InterPro" id="IPR014031">
    <property type="entry name" value="Ketoacyl_synth_C"/>
</dbReference>
<evidence type="ECO:0000313" key="19">
    <source>
        <dbReference type="Proteomes" id="UP000046155"/>
    </source>
</evidence>
<evidence type="ECO:0000256" key="14">
    <source>
        <dbReference type="PIRNR" id="PIRNR000447"/>
    </source>
</evidence>
<dbReference type="AlphaFoldDB" id="A0A0B7MIW0"/>
<comment type="function">
    <text evidence="11 14">Involved in the type II fatty acid elongation cycle. Catalyzes the elongation of a wide range of acyl-ACP by the addition of two carbons from malonyl-ACP to an acyl acceptor. Can efficiently catalyze the conversion of palmitoleoyl-ACP (cis-hexadec-9-enoyl-ACP) to cis-vaccenoyl-ACP (cis-octadec-11-enoyl-ACP), an essential step in the thermal regulation of fatty acid composition.</text>
</comment>
<dbReference type="InterPro" id="IPR000794">
    <property type="entry name" value="Beta-ketoacyl_synthase"/>
</dbReference>
<evidence type="ECO:0000256" key="4">
    <source>
        <dbReference type="ARBA" id="ARBA00014657"/>
    </source>
</evidence>
<dbReference type="PIRSF" id="PIRSF000447">
    <property type="entry name" value="KAS_II"/>
    <property type="match status" value="1"/>
</dbReference>
<evidence type="ECO:0000256" key="7">
    <source>
        <dbReference type="ARBA" id="ARBA00022832"/>
    </source>
</evidence>
<evidence type="ECO:0000256" key="6">
    <source>
        <dbReference type="ARBA" id="ARBA00022679"/>
    </source>
</evidence>
<dbReference type="Gene3D" id="3.40.47.10">
    <property type="match status" value="1"/>
</dbReference>
<evidence type="ECO:0000256" key="11">
    <source>
        <dbReference type="ARBA" id="ARBA00024006"/>
    </source>
</evidence>
<keyword evidence="6 14" id="KW-0808">Transferase</keyword>
<feature type="domain" description="Ketosynthase family 3 (KS3)" evidence="17">
    <location>
        <begin position="3"/>
        <end position="411"/>
    </location>
</feature>
<dbReference type="Pfam" id="PF00109">
    <property type="entry name" value="ketoacyl-synt"/>
    <property type="match status" value="1"/>
</dbReference>
<dbReference type="GO" id="GO:0004315">
    <property type="term" value="F:3-oxoacyl-[acyl-carrier-protein] synthase activity"/>
    <property type="evidence" value="ECO:0007669"/>
    <property type="project" value="UniProtKB-UniRule"/>
</dbReference>
<dbReference type="InterPro" id="IPR016039">
    <property type="entry name" value="Thiolase-like"/>
</dbReference>
<evidence type="ECO:0000256" key="3">
    <source>
        <dbReference type="ARBA" id="ARBA00012356"/>
    </source>
</evidence>
<evidence type="ECO:0000256" key="15">
    <source>
        <dbReference type="PIRSR" id="PIRSR000447-1"/>
    </source>
</evidence>
<reference evidence="19" key="1">
    <citation type="submission" date="2015-01" db="EMBL/GenBank/DDBJ databases">
        <authorList>
            <person name="Manzoor Shahid"/>
            <person name="Zubair Saima"/>
        </authorList>
    </citation>
    <scope>NUCLEOTIDE SEQUENCE [LARGE SCALE GENOMIC DNA]</scope>
    <source>
        <strain evidence="19">Sp3</strain>
    </source>
</reference>
<name>A0A0B7MIW0_9FIRM</name>
<dbReference type="RefSeq" id="WP_044664174.1">
    <property type="nucleotide sequence ID" value="NZ_CDRZ01000039.1"/>
</dbReference>
<comment type="catalytic activity">
    <reaction evidence="12 14">
        <text>(9Z)-hexadecenoyl-[ACP] + malonyl-[ACP] + H(+) = 3-oxo-(11Z)-octadecenoyl-[ACP] + holo-[ACP] + CO2</text>
        <dbReference type="Rhea" id="RHEA:55040"/>
        <dbReference type="Rhea" id="RHEA-COMP:9623"/>
        <dbReference type="Rhea" id="RHEA-COMP:9685"/>
        <dbReference type="Rhea" id="RHEA-COMP:10800"/>
        <dbReference type="Rhea" id="RHEA-COMP:14074"/>
        <dbReference type="ChEBI" id="CHEBI:15378"/>
        <dbReference type="ChEBI" id="CHEBI:16526"/>
        <dbReference type="ChEBI" id="CHEBI:64479"/>
        <dbReference type="ChEBI" id="CHEBI:78449"/>
        <dbReference type="ChEBI" id="CHEBI:83989"/>
        <dbReference type="ChEBI" id="CHEBI:138538"/>
        <dbReference type="EC" id="2.3.1.179"/>
    </reaction>
</comment>
<keyword evidence="19" id="KW-1185">Reference proteome</keyword>
<dbReference type="SUPFAM" id="SSF53901">
    <property type="entry name" value="Thiolase-like"/>
    <property type="match status" value="2"/>
</dbReference>
<comment type="similarity">
    <text evidence="2 14 16">Belongs to the thiolase-like superfamily. Beta-ketoacyl-ACP synthases family.</text>
</comment>
<sequence>MSTKRVVITGLGVISPLGNDINSYWSNLIKGKSGIDYIDSFDADAFSTKIAAEVRGFKATDYLSRKDARRMDRFMQFACAAAQQAAKDAKLTVNQENARRVGVWIGTGIGGLETHEKQHQILLEKGPGSVSPFLIPMMICNMASGQVSIMLGAKGPNGSTVTACAAGTNSIGDAFRLIQNDEADIMITGGAEACITPLAMAGFCAMRALSTRNDHPQGASRPFDAQRDGFVMGEGAGIVILEEMHHALERGVKIYAELAGYGTLGDGYHIVQPDPEGNGAAQAFISALKDAGVAPEQVDYINAHGTSTEINDAMETKAIKKALGDHAYQVAVSSTKSMTGHMLGAAGAVECIAAALSCQHNLVPPTINYRDPDPLCDLDYVPNEAREKTVNVAVSDSLGFGGHNAVLVLKKFNEHGD</sequence>
<evidence type="ECO:0000259" key="17">
    <source>
        <dbReference type="PROSITE" id="PS52004"/>
    </source>
</evidence>
<keyword evidence="5 14" id="KW-0444">Lipid biosynthesis</keyword>
<accession>A0A0B7MIW0</accession>
<dbReference type="Pfam" id="PF02801">
    <property type="entry name" value="Ketoacyl-synt_C"/>
    <property type="match status" value="1"/>
</dbReference>
<comment type="pathway">
    <text evidence="1 14">Lipid metabolism; fatty acid biosynthesis.</text>
</comment>
<dbReference type="SMART" id="SM00825">
    <property type="entry name" value="PKS_KS"/>
    <property type="match status" value="1"/>
</dbReference>
<keyword evidence="9 14" id="KW-0275">Fatty acid biosynthesis</keyword>
<feature type="active site" description="For beta-ketoacyl synthase activity" evidence="15">
    <location>
        <position position="164"/>
    </location>
</feature>
<evidence type="ECO:0000256" key="9">
    <source>
        <dbReference type="ARBA" id="ARBA00023160"/>
    </source>
</evidence>
<protein>
    <recommendedName>
        <fullName evidence="4 14">3-oxoacyl-[acyl-carrier-protein] synthase 2</fullName>
        <ecNumber evidence="3 14">2.3.1.179</ecNumber>
    </recommendedName>
</protein>
<evidence type="ECO:0000313" key="18">
    <source>
        <dbReference type="EMBL" id="CEO87896.1"/>
    </source>
</evidence>
<dbReference type="Proteomes" id="UP000046155">
    <property type="component" value="Unassembled WGS sequence"/>
</dbReference>
<dbReference type="InterPro" id="IPR014030">
    <property type="entry name" value="Ketoacyl_synth_N"/>
</dbReference>
<dbReference type="CDD" id="cd00834">
    <property type="entry name" value="KAS_I_II"/>
    <property type="match status" value="1"/>
</dbReference>
<keyword evidence="8" id="KW-0443">Lipid metabolism</keyword>
<evidence type="ECO:0000256" key="13">
    <source>
        <dbReference type="ARBA" id="ARBA00047659"/>
    </source>
</evidence>
<dbReference type="InterPro" id="IPR018201">
    <property type="entry name" value="Ketoacyl_synth_AS"/>
</dbReference>
<keyword evidence="10 14" id="KW-0012">Acyltransferase</keyword>
<evidence type="ECO:0000256" key="5">
    <source>
        <dbReference type="ARBA" id="ARBA00022516"/>
    </source>
</evidence>
<evidence type="ECO:0000256" key="16">
    <source>
        <dbReference type="RuleBase" id="RU003694"/>
    </source>
</evidence>
<dbReference type="UniPathway" id="UPA00094"/>
<evidence type="ECO:0000256" key="2">
    <source>
        <dbReference type="ARBA" id="ARBA00008467"/>
    </source>
</evidence>
<dbReference type="InterPro" id="IPR017568">
    <property type="entry name" value="3-oxoacyl-ACP_synth-2"/>
</dbReference>
<gene>
    <name evidence="18" type="primary">fabF</name>
    <name evidence="18" type="ORF">SSCH_1330016</name>
</gene>
<evidence type="ECO:0000256" key="1">
    <source>
        <dbReference type="ARBA" id="ARBA00005194"/>
    </source>
</evidence>
<dbReference type="EC" id="2.3.1.179" evidence="3 14"/>
<dbReference type="GO" id="GO:0005829">
    <property type="term" value="C:cytosol"/>
    <property type="evidence" value="ECO:0007669"/>
    <property type="project" value="TreeGrafter"/>
</dbReference>
<dbReference type="NCBIfam" id="NF005589">
    <property type="entry name" value="PRK07314.1"/>
    <property type="match status" value="1"/>
</dbReference>
<proteinExistence type="inferred from homology"/>
<dbReference type="FunFam" id="3.40.47.10:FF:000009">
    <property type="entry name" value="3-oxoacyl-[acyl-carrier-protein] synthase 2"/>
    <property type="match status" value="1"/>
</dbReference>
<dbReference type="PROSITE" id="PS52004">
    <property type="entry name" value="KS3_2"/>
    <property type="match status" value="1"/>
</dbReference>
<organism evidence="18 19">
    <name type="scientific">Syntrophaceticus schinkii</name>
    <dbReference type="NCBI Taxonomy" id="499207"/>
    <lineage>
        <taxon>Bacteria</taxon>
        <taxon>Bacillati</taxon>
        <taxon>Bacillota</taxon>
        <taxon>Clostridia</taxon>
        <taxon>Thermoanaerobacterales</taxon>
        <taxon>Thermoanaerobacterales Family III. Incertae Sedis</taxon>
        <taxon>Syntrophaceticus</taxon>
    </lineage>
</organism>
<comment type="catalytic activity">
    <reaction evidence="13 14">
        <text>a fatty acyl-[ACP] + malonyl-[ACP] + H(+) = a 3-oxoacyl-[ACP] + holo-[ACP] + CO2</text>
        <dbReference type="Rhea" id="RHEA:22836"/>
        <dbReference type="Rhea" id="RHEA-COMP:9623"/>
        <dbReference type="Rhea" id="RHEA-COMP:9685"/>
        <dbReference type="Rhea" id="RHEA-COMP:9916"/>
        <dbReference type="Rhea" id="RHEA-COMP:14125"/>
        <dbReference type="ChEBI" id="CHEBI:15378"/>
        <dbReference type="ChEBI" id="CHEBI:16526"/>
        <dbReference type="ChEBI" id="CHEBI:64479"/>
        <dbReference type="ChEBI" id="CHEBI:78449"/>
        <dbReference type="ChEBI" id="CHEBI:78776"/>
        <dbReference type="ChEBI" id="CHEBI:138651"/>
    </reaction>
</comment>
<dbReference type="GO" id="GO:0006633">
    <property type="term" value="P:fatty acid biosynthetic process"/>
    <property type="evidence" value="ECO:0007669"/>
    <property type="project" value="UniProtKB-UniRule"/>
</dbReference>
<dbReference type="PROSITE" id="PS00606">
    <property type="entry name" value="KS3_1"/>
    <property type="match status" value="1"/>
</dbReference>
<dbReference type="PANTHER" id="PTHR11712">
    <property type="entry name" value="POLYKETIDE SYNTHASE-RELATED"/>
    <property type="match status" value="1"/>
</dbReference>
<dbReference type="NCBIfam" id="TIGR03150">
    <property type="entry name" value="fabF"/>
    <property type="match status" value="1"/>
</dbReference>